<dbReference type="RefSeq" id="WP_197203873.1">
    <property type="nucleotide sequence ID" value="NZ_SJPL01000001.1"/>
</dbReference>
<dbReference type="PANTHER" id="PTHR10963:SF55">
    <property type="entry name" value="GLYCOSIDE HYDROLASE FAMILY 16 PROTEIN"/>
    <property type="match status" value="1"/>
</dbReference>
<keyword evidence="3 8" id="KW-0378">Hydrolase</keyword>
<dbReference type="EC" id="3.2.1.81" evidence="8"/>
<dbReference type="InterPro" id="IPR000757">
    <property type="entry name" value="Beta-glucanase-like"/>
</dbReference>
<evidence type="ECO:0000313" key="8">
    <source>
        <dbReference type="EMBL" id="TWT71877.1"/>
    </source>
</evidence>
<feature type="active site" description="Nucleophile" evidence="5">
    <location>
        <position position="152"/>
    </location>
</feature>
<comment type="similarity">
    <text evidence="1">Belongs to the glycosyl hydrolase 16 family.</text>
</comment>
<dbReference type="Gene3D" id="2.60.120.200">
    <property type="match status" value="1"/>
</dbReference>
<evidence type="ECO:0000259" key="7">
    <source>
        <dbReference type="PROSITE" id="PS51762"/>
    </source>
</evidence>
<dbReference type="SUPFAM" id="SSF49899">
    <property type="entry name" value="Concanavalin A-like lectins/glucanases"/>
    <property type="match status" value="1"/>
</dbReference>
<dbReference type="GO" id="GO:0005975">
    <property type="term" value="P:carbohydrate metabolic process"/>
    <property type="evidence" value="ECO:0007669"/>
    <property type="project" value="InterPro"/>
</dbReference>
<dbReference type="EMBL" id="SJPL01000001">
    <property type="protein sequence ID" value="TWT71877.1"/>
    <property type="molecule type" value="Genomic_DNA"/>
</dbReference>
<dbReference type="PANTHER" id="PTHR10963">
    <property type="entry name" value="GLYCOSYL HYDROLASE-RELATED"/>
    <property type="match status" value="1"/>
</dbReference>
<keyword evidence="2 6" id="KW-0732">Signal</keyword>
<feature type="active site" description="Proton donor" evidence="5">
    <location>
        <position position="157"/>
    </location>
</feature>
<dbReference type="PROSITE" id="PS51257">
    <property type="entry name" value="PROKAR_LIPOPROTEIN"/>
    <property type="match status" value="1"/>
</dbReference>
<feature type="signal peptide" evidence="6">
    <location>
        <begin position="1"/>
        <end position="25"/>
    </location>
</feature>
<dbReference type="InterPro" id="IPR013320">
    <property type="entry name" value="ConA-like_dom_sf"/>
</dbReference>
<evidence type="ECO:0000256" key="2">
    <source>
        <dbReference type="ARBA" id="ARBA00022729"/>
    </source>
</evidence>
<name>A0A5C5Y880_9PLAN</name>
<evidence type="ECO:0000256" key="3">
    <source>
        <dbReference type="ARBA" id="ARBA00022801"/>
    </source>
</evidence>
<accession>A0A5C5Y880</accession>
<protein>
    <submittedName>
        <fullName evidence="8">Beta-agarase B</fullName>
        <ecNumber evidence="8">3.2.1.81</ecNumber>
    </submittedName>
</protein>
<dbReference type="GO" id="GO:0033916">
    <property type="term" value="F:beta-agarase activity"/>
    <property type="evidence" value="ECO:0007669"/>
    <property type="project" value="UniProtKB-EC"/>
</dbReference>
<evidence type="ECO:0000313" key="9">
    <source>
        <dbReference type="Proteomes" id="UP000317238"/>
    </source>
</evidence>
<dbReference type="PROSITE" id="PS51762">
    <property type="entry name" value="GH16_2"/>
    <property type="match status" value="1"/>
</dbReference>
<sequence length="302" mass="34713" precursor="true">MLRFGPMVGWGWAVALAMTACWADAADWDVVPIPANAGPQREWVLLPISDDFRYDAPPHNKPVEFTDRWDDWFINNWTGPGRSHWSRSHSIVTGGRLGIAASVRNGTDKINTGVISSRKTFRYPLFVEARVKLNRLVLASNVWMLSGDSTQEIDIVEAYGSDRPDQQWTAQRIHLSHHVFVRKPFQDYQPTDEGSWHVGKQRWSQDFHRVGVHWIDPWNLDYYVDGEKVRSVSGPDMIDPNGFTGGTGLSKAMHIIINVEDQDWRSDEGITPTDDELADWDKRIYWVDWIRVYQSVAKPPQR</sequence>
<dbReference type="AlphaFoldDB" id="A0A5C5Y880"/>
<dbReference type="CDD" id="cd02178">
    <property type="entry name" value="GH16_beta_agarase"/>
    <property type="match status" value="1"/>
</dbReference>
<dbReference type="PIRSF" id="PIRSF001097">
    <property type="entry name" value="Agarase"/>
    <property type="match status" value="1"/>
</dbReference>
<dbReference type="InterPro" id="IPR016287">
    <property type="entry name" value="Beta_agarase"/>
</dbReference>
<evidence type="ECO:0000256" key="1">
    <source>
        <dbReference type="ARBA" id="ARBA00006865"/>
    </source>
</evidence>
<evidence type="ECO:0000256" key="5">
    <source>
        <dbReference type="PIRSR" id="PIRSR001097-50"/>
    </source>
</evidence>
<keyword evidence="4 8" id="KW-0326">Glycosidase</keyword>
<dbReference type="Proteomes" id="UP000317238">
    <property type="component" value="Unassembled WGS sequence"/>
</dbReference>
<reference evidence="8 9" key="1">
    <citation type="submission" date="2019-02" db="EMBL/GenBank/DDBJ databases">
        <title>Deep-cultivation of Planctomycetes and their phenomic and genomic characterization uncovers novel biology.</title>
        <authorList>
            <person name="Wiegand S."/>
            <person name="Jogler M."/>
            <person name="Boedeker C."/>
            <person name="Pinto D."/>
            <person name="Vollmers J."/>
            <person name="Rivas-Marin E."/>
            <person name="Kohn T."/>
            <person name="Peeters S.H."/>
            <person name="Heuer A."/>
            <person name="Rast P."/>
            <person name="Oberbeckmann S."/>
            <person name="Bunk B."/>
            <person name="Jeske O."/>
            <person name="Meyerdierks A."/>
            <person name="Storesund J.E."/>
            <person name="Kallscheuer N."/>
            <person name="Luecker S."/>
            <person name="Lage O.M."/>
            <person name="Pohl T."/>
            <person name="Merkel B.J."/>
            <person name="Hornburger P."/>
            <person name="Mueller R.-W."/>
            <person name="Bruemmer F."/>
            <person name="Labrenz M."/>
            <person name="Spormann A.M."/>
            <person name="Op Den Camp H."/>
            <person name="Overmann J."/>
            <person name="Amann R."/>
            <person name="Jetten M.S.M."/>
            <person name="Mascher T."/>
            <person name="Medema M.H."/>
            <person name="Devos D.P."/>
            <person name="Kaster A.-K."/>
            <person name="Ovreas L."/>
            <person name="Rohde M."/>
            <person name="Galperin M.Y."/>
            <person name="Jogler C."/>
        </authorList>
    </citation>
    <scope>NUCLEOTIDE SEQUENCE [LARGE SCALE GENOMIC DNA]</scope>
    <source>
        <strain evidence="8 9">Pan14r</strain>
    </source>
</reference>
<proteinExistence type="inferred from homology"/>
<organism evidence="8 9">
    <name type="scientific">Crateriforma conspicua</name>
    <dbReference type="NCBI Taxonomy" id="2527996"/>
    <lineage>
        <taxon>Bacteria</taxon>
        <taxon>Pseudomonadati</taxon>
        <taxon>Planctomycetota</taxon>
        <taxon>Planctomycetia</taxon>
        <taxon>Planctomycetales</taxon>
        <taxon>Planctomycetaceae</taxon>
        <taxon>Crateriforma</taxon>
    </lineage>
</organism>
<comment type="caution">
    <text evidence="8">The sequence shown here is derived from an EMBL/GenBank/DDBJ whole genome shotgun (WGS) entry which is preliminary data.</text>
</comment>
<keyword evidence="9" id="KW-1185">Reference proteome</keyword>
<evidence type="ECO:0000256" key="4">
    <source>
        <dbReference type="ARBA" id="ARBA00023295"/>
    </source>
</evidence>
<feature type="domain" description="GH16" evidence="7">
    <location>
        <begin position="26"/>
        <end position="298"/>
    </location>
</feature>
<feature type="chain" id="PRO_5022884674" evidence="6">
    <location>
        <begin position="26"/>
        <end position="302"/>
    </location>
</feature>
<evidence type="ECO:0000256" key="6">
    <source>
        <dbReference type="SAM" id="SignalP"/>
    </source>
</evidence>
<gene>
    <name evidence="8" type="primary">agaB</name>
    <name evidence="8" type="ORF">Pan14r_41940</name>
</gene>
<dbReference type="InterPro" id="IPR050546">
    <property type="entry name" value="Glycosyl_Hydrlase_16"/>
</dbReference>
<dbReference type="Pfam" id="PF00722">
    <property type="entry name" value="Glyco_hydro_16"/>
    <property type="match status" value="1"/>
</dbReference>